<gene>
    <name evidence="6" type="ORF">QO034_21390</name>
</gene>
<reference evidence="6 7" key="1">
    <citation type="submission" date="2023-05" db="EMBL/GenBank/DDBJ databases">
        <title>Sedimentitalea sp. nov. JM2-8.</title>
        <authorList>
            <person name="Huang J."/>
        </authorList>
    </citation>
    <scope>NUCLEOTIDE SEQUENCE [LARGE SCALE GENOMIC DNA]</scope>
    <source>
        <strain evidence="6 7">JM2-8</strain>
    </source>
</reference>
<sequence>MSDPRSTPANLRVAARHLAEIPDGAVRVTPRPRRVAKPVCDLLRRPNGPRDRQVLWGETVDEYESHDGWSFVQARKDGYVGYVPTADLGPDARTTHWVARPATHLYEAPDIKSPDRTTLSFGSRLTVLDETGAFAETADGFVPKVHLWPADRRFSDPVAVAELFLGTPYLWGGNSRFGIDCSGLVQTALIACGEACPGDSDQQQAVLGRDVADGRMEPGDLLFWKGHCALVAENSRLIHANAFHMAVSHEALPAAIERIRSQGDGPLTAHKRL</sequence>
<organism evidence="6 7">
    <name type="scientific">Sedimentitalea xiamensis</name>
    <dbReference type="NCBI Taxonomy" id="3050037"/>
    <lineage>
        <taxon>Bacteria</taxon>
        <taxon>Pseudomonadati</taxon>
        <taxon>Pseudomonadota</taxon>
        <taxon>Alphaproteobacteria</taxon>
        <taxon>Rhodobacterales</taxon>
        <taxon>Paracoccaceae</taxon>
        <taxon>Sedimentitalea</taxon>
    </lineage>
</organism>
<dbReference type="PANTHER" id="PTHR47359:SF3">
    <property type="entry name" value="NLP_P60 DOMAIN-CONTAINING PROTEIN-RELATED"/>
    <property type="match status" value="1"/>
</dbReference>
<dbReference type="InterPro" id="IPR051794">
    <property type="entry name" value="PG_Endopeptidase_C40"/>
</dbReference>
<keyword evidence="4" id="KW-0788">Thiol protease</keyword>
<evidence type="ECO:0000259" key="5">
    <source>
        <dbReference type="PROSITE" id="PS51935"/>
    </source>
</evidence>
<dbReference type="RefSeq" id="WP_284487547.1">
    <property type="nucleotide sequence ID" value="NZ_JASNJE010000044.1"/>
</dbReference>
<dbReference type="EMBL" id="JASNJE010000044">
    <property type="protein sequence ID" value="MDK3075625.1"/>
    <property type="molecule type" value="Genomic_DNA"/>
</dbReference>
<dbReference type="InterPro" id="IPR041382">
    <property type="entry name" value="SH3_16"/>
</dbReference>
<accession>A0ABT7FKG0</accession>
<evidence type="ECO:0000256" key="3">
    <source>
        <dbReference type="ARBA" id="ARBA00022801"/>
    </source>
</evidence>
<dbReference type="Pfam" id="PF18348">
    <property type="entry name" value="SH3_16"/>
    <property type="match status" value="1"/>
</dbReference>
<evidence type="ECO:0000256" key="4">
    <source>
        <dbReference type="ARBA" id="ARBA00022807"/>
    </source>
</evidence>
<keyword evidence="7" id="KW-1185">Reference proteome</keyword>
<proteinExistence type="inferred from homology"/>
<keyword evidence="3" id="KW-0378">Hydrolase</keyword>
<dbReference type="PANTHER" id="PTHR47359">
    <property type="entry name" value="PEPTIDOGLYCAN DL-ENDOPEPTIDASE CWLO"/>
    <property type="match status" value="1"/>
</dbReference>
<dbReference type="SUPFAM" id="SSF54001">
    <property type="entry name" value="Cysteine proteinases"/>
    <property type="match status" value="1"/>
</dbReference>
<dbReference type="Pfam" id="PF00877">
    <property type="entry name" value="NLPC_P60"/>
    <property type="match status" value="1"/>
</dbReference>
<protein>
    <submittedName>
        <fullName evidence="6">NlpC/P60 family protein</fullName>
    </submittedName>
</protein>
<evidence type="ECO:0000313" key="7">
    <source>
        <dbReference type="Proteomes" id="UP001227126"/>
    </source>
</evidence>
<evidence type="ECO:0000313" key="6">
    <source>
        <dbReference type="EMBL" id="MDK3075625.1"/>
    </source>
</evidence>
<name>A0ABT7FKG0_9RHOB</name>
<comment type="caution">
    <text evidence="6">The sequence shown here is derived from an EMBL/GenBank/DDBJ whole genome shotgun (WGS) entry which is preliminary data.</text>
</comment>
<keyword evidence="2" id="KW-0645">Protease</keyword>
<comment type="similarity">
    <text evidence="1">Belongs to the peptidase C40 family.</text>
</comment>
<dbReference type="Proteomes" id="UP001227126">
    <property type="component" value="Unassembled WGS sequence"/>
</dbReference>
<dbReference type="InterPro" id="IPR000064">
    <property type="entry name" value="NLP_P60_dom"/>
</dbReference>
<feature type="domain" description="NlpC/P60" evidence="5">
    <location>
        <begin position="151"/>
        <end position="273"/>
    </location>
</feature>
<dbReference type="InterPro" id="IPR038765">
    <property type="entry name" value="Papain-like_cys_pep_sf"/>
</dbReference>
<evidence type="ECO:0000256" key="2">
    <source>
        <dbReference type="ARBA" id="ARBA00022670"/>
    </source>
</evidence>
<dbReference type="Gene3D" id="3.90.1720.10">
    <property type="entry name" value="endopeptidase domain like (from Nostoc punctiforme)"/>
    <property type="match status" value="1"/>
</dbReference>
<dbReference type="PROSITE" id="PS51935">
    <property type="entry name" value="NLPC_P60"/>
    <property type="match status" value="1"/>
</dbReference>
<evidence type="ECO:0000256" key="1">
    <source>
        <dbReference type="ARBA" id="ARBA00007074"/>
    </source>
</evidence>